<keyword evidence="3" id="KW-0413">Isomerase</keyword>
<proteinExistence type="inferred from homology"/>
<dbReference type="RefSeq" id="WP_035992892.1">
    <property type="nucleotide sequence ID" value="NZ_CP012748.1"/>
</dbReference>
<dbReference type="Pfam" id="PF00378">
    <property type="entry name" value="ECH_1"/>
    <property type="match status" value="1"/>
</dbReference>
<geneLocation type="plasmid" evidence="4"/>
<dbReference type="GO" id="GO:0016853">
    <property type="term" value="F:isomerase activity"/>
    <property type="evidence" value="ECO:0007669"/>
    <property type="project" value="UniProtKB-KW"/>
</dbReference>
<organism evidence="3 4">
    <name type="scientific">Paraburkholderia caribensis MBA4</name>
    <dbReference type="NCBI Taxonomy" id="1323664"/>
    <lineage>
        <taxon>Bacteria</taxon>
        <taxon>Pseudomonadati</taxon>
        <taxon>Pseudomonadota</taxon>
        <taxon>Betaproteobacteria</taxon>
        <taxon>Burkholderiales</taxon>
        <taxon>Burkholderiaceae</taxon>
        <taxon>Paraburkholderia</taxon>
    </lineage>
</organism>
<evidence type="ECO:0000313" key="4">
    <source>
        <dbReference type="Proteomes" id="UP000019146"/>
    </source>
</evidence>
<evidence type="ECO:0000256" key="1">
    <source>
        <dbReference type="ARBA" id="ARBA00005254"/>
    </source>
</evidence>
<dbReference type="InterPro" id="IPR029045">
    <property type="entry name" value="ClpP/crotonase-like_dom_sf"/>
</dbReference>
<sequence>MTETEFENGRPVCLNIQNTIAEIQFNRPSTLNAIDLATARALLAALEAIQGAPDIRAVVLRGRGRGFMAGGDLSYFHRAPNAALAARRVLKPMHEAVQMLAELPCPVIASVHGPVAGGGMSLAMGADLCIAAAATTFNLAYARIGNSLDCSASWTLPRLVGLRKAMEIALLSDTIGANEAHRLGLVNFLAPDETLDEQTRALAVRVAHLPPLAAAAIKRQLNASFHRSLQEQLDDELDSFVRNAGTADFKEGVAAFLLKRAPKFAGR</sequence>
<dbReference type="Gene3D" id="1.10.12.10">
    <property type="entry name" value="Lyase 2-enoyl-coa Hydratase, Chain A, domain 2"/>
    <property type="match status" value="1"/>
</dbReference>
<dbReference type="EC" id="5.3.3.18" evidence="3"/>
<name>A0A0P0RPW7_9BURK</name>
<dbReference type="InterPro" id="IPR018376">
    <property type="entry name" value="Enoyl-CoA_hyd/isom_CS"/>
</dbReference>
<evidence type="ECO:0000313" key="3">
    <source>
        <dbReference type="EMBL" id="ALL71130.1"/>
    </source>
</evidence>
<keyword evidence="3" id="KW-0614">Plasmid</keyword>
<dbReference type="EMBL" id="CP012748">
    <property type="protein sequence ID" value="ALL71130.1"/>
    <property type="molecule type" value="Genomic_DNA"/>
</dbReference>
<dbReference type="AlphaFoldDB" id="A0A0P0RPW7"/>
<protein>
    <submittedName>
        <fullName evidence="3">Enoyl-CoA hydratase</fullName>
        <ecNumber evidence="3">5.3.3.18</ecNumber>
    </submittedName>
</protein>
<dbReference type="GeneID" id="69974522"/>
<dbReference type="SUPFAM" id="SSF52096">
    <property type="entry name" value="ClpP/crotonase"/>
    <property type="match status" value="1"/>
</dbReference>
<dbReference type="InterPro" id="IPR014748">
    <property type="entry name" value="Enoyl-CoA_hydra_C"/>
</dbReference>
<evidence type="ECO:0000256" key="2">
    <source>
        <dbReference type="RuleBase" id="RU003707"/>
    </source>
</evidence>
<dbReference type="InterPro" id="IPR001753">
    <property type="entry name" value="Enoyl-CoA_hydra/iso"/>
</dbReference>
<gene>
    <name evidence="3" type="ORF">K788_0002045</name>
</gene>
<dbReference type="CDD" id="cd06558">
    <property type="entry name" value="crotonase-like"/>
    <property type="match status" value="1"/>
</dbReference>
<dbReference type="PANTHER" id="PTHR43459">
    <property type="entry name" value="ENOYL-COA HYDRATASE"/>
    <property type="match status" value="1"/>
</dbReference>
<dbReference type="Gene3D" id="3.90.226.10">
    <property type="entry name" value="2-enoyl-CoA Hydratase, Chain A, domain 1"/>
    <property type="match status" value="1"/>
</dbReference>
<accession>A0A0P0RPW7</accession>
<comment type="similarity">
    <text evidence="1 2">Belongs to the enoyl-CoA hydratase/isomerase family.</text>
</comment>
<dbReference type="KEGG" id="bcai:K788_0002045"/>
<dbReference type="PROSITE" id="PS00166">
    <property type="entry name" value="ENOYL_COA_HYDRATASE"/>
    <property type="match status" value="1"/>
</dbReference>
<reference evidence="3 4" key="1">
    <citation type="journal article" date="2014" name="Genome Announc.">
        <title>Draft Genome Sequence of the Haloacid-Degrading Burkholderia caribensis Strain MBA4.</title>
        <authorList>
            <person name="Pan Y."/>
            <person name="Kong K.F."/>
            <person name="Tsang J.S."/>
        </authorList>
    </citation>
    <scope>NUCLEOTIDE SEQUENCE [LARGE SCALE GENOMIC DNA]</scope>
    <source>
        <strain evidence="3 4">MBA4</strain>
        <plasmid evidence="4">Plasmid</plasmid>
    </source>
</reference>
<dbReference type="Proteomes" id="UP000019146">
    <property type="component" value="Plasmid unnamed"/>
</dbReference>
<dbReference type="PANTHER" id="PTHR43459:SF1">
    <property type="entry name" value="EG:BACN32G11.4 PROTEIN"/>
    <property type="match status" value="1"/>
</dbReference>